<keyword evidence="3" id="KW-1185">Reference proteome</keyword>
<dbReference type="Proteomes" id="UP000053268">
    <property type="component" value="Unassembled WGS sequence"/>
</dbReference>
<dbReference type="GO" id="GO:0034450">
    <property type="term" value="F:ubiquitin-ubiquitin ligase activity"/>
    <property type="evidence" value="ECO:0007669"/>
    <property type="project" value="InterPro"/>
</dbReference>
<dbReference type="SUPFAM" id="SSF57850">
    <property type="entry name" value="RING/U-box"/>
    <property type="match status" value="1"/>
</dbReference>
<dbReference type="Gene3D" id="3.30.40.10">
    <property type="entry name" value="Zinc/RING finger domain, C3HC4 (zinc finger)"/>
    <property type="match status" value="1"/>
</dbReference>
<proteinExistence type="predicted"/>
<dbReference type="GO" id="GO:0005737">
    <property type="term" value="C:cytoplasm"/>
    <property type="evidence" value="ECO:0007669"/>
    <property type="project" value="TreeGrafter"/>
</dbReference>
<sequence>MLQRSFRKELFEEAAVRLAKSCIKTPNEIERFKALADNAYQIAVSNQQKSDEYADAPEEYRDPLMDTLMTDPVVLPSGKVTNYTTSCFILSSS</sequence>
<protein>
    <submittedName>
        <fullName evidence="2">Ubiquitin conjugation factor E4 B</fullName>
    </submittedName>
</protein>
<dbReference type="InterPro" id="IPR003613">
    <property type="entry name" value="Ubox_domain"/>
</dbReference>
<dbReference type="PROSITE" id="PS51698">
    <property type="entry name" value="U_BOX"/>
    <property type="match status" value="1"/>
</dbReference>
<organism evidence="2 3">
    <name type="scientific">Papilio xuthus</name>
    <name type="common">Asian swallowtail butterfly</name>
    <dbReference type="NCBI Taxonomy" id="66420"/>
    <lineage>
        <taxon>Eukaryota</taxon>
        <taxon>Metazoa</taxon>
        <taxon>Ecdysozoa</taxon>
        <taxon>Arthropoda</taxon>
        <taxon>Hexapoda</taxon>
        <taxon>Insecta</taxon>
        <taxon>Pterygota</taxon>
        <taxon>Neoptera</taxon>
        <taxon>Endopterygota</taxon>
        <taxon>Lepidoptera</taxon>
        <taxon>Glossata</taxon>
        <taxon>Ditrysia</taxon>
        <taxon>Papilionoidea</taxon>
        <taxon>Papilionidae</taxon>
        <taxon>Papilioninae</taxon>
        <taxon>Papilio</taxon>
    </lineage>
</organism>
<dbReference type="InterPro" id="IPR045132">
    <property type="entry name" value="UBE4"/>
</dbReference>
<dbReference type="Pfam" id="PF04564">
    <property type="entry name" value="U-box"/>
    <property type="match status" value="1"/>
</dbReference>
<dbReference type="InterPro" id="IPR013083">
    <property type="entry name" value="Znf_RING/FYVE/PHD"/>
</dbReference>
<dbReference type="AlphaFoldDB" id="A0A0N1PK53"/>
<evidence type="ECO:0000259" key="1">
    <source>
        <dbReference type="PROSITE" id="PS51698"/>
    </source>
</evidence>
<evidence type="ECO:0000313" key="3">
    <source>
        <dbReference type="Proteomes" id="UP000053268"/>
    </source>
</evidence>
<dbReference type="STRING" id="66420.A0A0N1PK53"/>
<dbReference type="EMBL" id="LADI01003119">
    <property type="protein sequence ID" value="KPJ20578.1"/>
    <property type="molecule type" value="Genomic_DNA"/>
</dbReference>
<name>A0A0N1PK53_PAPXU</name>
<reference evidence="2 3" key="1">
    <citation type="journal article" date="2015" name="Nat. Commun.">
        <title>Outbred genome sequencing and CRISPR/Cas9 gene editing in butterflies.</title>
        <authorList>
            <person name="Li X."/>
            <person name="Fan D."/>
            <person name="Zhang W."/>
            <person name="Liu G."/>
            <person name="Zhang L."/>
            <person name="Zhao L."/>
            <person name="Fang X."/>
            <person name="Chen L."/>
            <person name="Dong Y."/>
            <person name="Chen Y."/>
            <person name="Ding Y."/>
            <person name="Zhao R."/>
            <person name="Feng M."/>
            <person name="Zhu Y."/>
            <person name="Feng Y."/>
            <person name="Jiang X."/>
            <person name="Zhu D."/>
            <person name="Xiang H."/>
            <person name="Feng X."/>
            <person name="Li S."/>
            <person name="Wang J."/>
            <person name="Zhang G."/>
            <person name="Kronforst M.R."/>
            <person name="Wang W."/>
        </authorList>
    </citation>
    <scope>NUCLEOTIDE SEQUENCE [LARGE SCALE GENOMIC DNA]</scope>
    <source>
        <strain evidence="2">Ya'a_city_454_Px</strain>
        <tissue evidence="2">Whole body</tissue>
    </source>
</reference>
<evidence type="ECO:0000313" key="2">
    <source>
        <dbReference type="EMBL" id="KPJ20578.1"/>
    </source>
</evidence>
<feature type="domain" description="U-box" evidence="1">
    <location>
        <begin position="55"/>
        <end position="93"/>
    </location>
</feature>
<gene>
    <name evidence="2" type="ORF">RR46_00017</name>
</gene>
<dbReference type="PANTHER" id="PTHR13931">
    <property type="entry name" value="UBIQUITINATION FACTOR E4"/>
    <property type="match status" value="1"/>
</dbReference>
<dbReference type="GO" id="GO:0005634">
    <property type="term" value="C:nucleus"/>
    <property type="evidence" value="ECO:0007669"/>
    <property type="project" value="TreeGrafter"/>
</dbReference>
<accession>A0A0N1PK53</accession>
<dbReference type="GO" id="GO:0000209">
    <property type="term" value="P:protein polyubiquitination"/>
    <property type="evidence" value="ECO:0007669"/>
    <property type="project" value="TreeGrafter"/>
</dbReference>
<comment type="caution">
    <text evidence="2">The sequence shown here is derived from an EMBL/GenBank/DDBJ whole genome shotgun (WGS) entry which is preliminary data.</text>
</comment>
<dbReference type="GO" id="GO:0000151">
    <property type="term" value="C:ubiquitin ligase complex"/>
    <property type="evidence" value="ECO:0007669"/>
    <property type="project" value="InterPro"/>
</dbReference>
<dbReference type="GO" id="GO:0036503">
    <property type="term" value="P:ERAD pathway"/>
    <property type="evidence" value="ECO:0007669"/>
    <property type="project" value="InterPro"/>
</dbReference>
<dbReference type="PANTHER" id="PTHR13931:SF2">
    <property type="entry name" value="UBIQUITIN CONJUGATION FACTOR E4 B"/>
    <property type="match status" value="1"/>
</dbReference>